<organism evidence="1 2">
    <name type="scientific">Ditylenchus destructor</name>
    <dbReference type="NCBI Taxonomy" id="166010"/>
    <lineage>
        <taxon>Eukaryota</taxon>
        <taxon>Metazoa</taxon>
        <taxon>Ecdysozoa</taxon>
        <taxon>Nematoda</taxon>
        <taxon>Chromadorea</taxon>
        <taxon>Rhabditida</taxon>
        <taxon>Tylenchina</taxon>
        <taxon>Tylenchomorpha</taxon>
        <taxon>Sphaerularioidea</taxon>
        <taxon>Anguinidae</taxon>
        <taxon>Anguininae</taxon>
        <taxon>Ditylenchus</taxon>
    </lineage>
</organism>
<dbReference type="Gene3D" id="3.40.50.1240">
    <property type="entry name" value="Phosphoglycerate mutase-like"/>
    <property type="match status" value="1"/>
</dbReference>
<gene>
    <name evidence="1" type="ORF">DdX_12738</name>
</gene>
<evidence type="ECO:0000313" key="1">
    <source>
        <dbReference type="EMBL" id="KAI1706953.1"/>
    </source>
</evidence>
<sequence>MISPIDGLPKIELAKGLSISNPKTLIAVTNGECISEIFPEWTSRAYLGPSVPYKPYDLNMPIKVPRRSRHANRVDSPLTEHGKIVSAIVARNLQRANFTPDRILCSPELRSVETAIQMAAFFNANFKNEEKSNIPVLVEPALAEWRNFDEEQTEKHWLTNQELQKIGYKIQNDDFGYQEVFQTIYLPTVEKPSQYFDRLMEFLGSVLDKFDGCSVLIGSSGLTTLLNNQRWKKADDLQKIRAKTPTCSIVVRHFPTSDHEENTEDFRIQPHTNAAQLKPFTRTLNEAKQKRRALVSPTNGTEGV</sequence>
<name>A0AAD4MZY9_9BILA</name>
<dbReference type="Proteomes" id="UP001201812">
    <property type="component" value="Unassembled WGS sequence"/>
</dbReference>
<dbReference type="CDD" id="cd07067">
    <property type="entry name" value="HP_PGM_like"/>
    <property type="match status" value="1"/>
</dbReference>
<comment type="caution">
    <text evidence="1">The sequence shown here is derived from an EMBL/GenBank/DDBJ whole genome shotgun (WGS) entry which is preliminary data.</text>
</comment>
<keyword evidence="2" id="KW-1185">Reference proteome</keyword>
<accession>A0AAD4MZY9</accession>
<dbReference type="SUPFAM" id="SSF53254">
    <property type="entry name" value="Phosphoglycerate mutase-like"/>
    <property type="match status" value="1"/>
</dbReference>
<dbReference type="GO" id="GO:0016791">
    <property type="term" value="F:phosphatase activity"/>
    <property type="evidence" value="ECO:0007669"/>
    <property type="project" value="UniProtKB-ARBA"/>
</dbReference>
<dbReference type="InterPro" id="IPR029033">
    <property type="entry name" value="His_PPase_superfam"/>
</dbReference>
<dbReference type="Pfam" id="PF00300">
    <property type="entry name" value="His_Phos_1"/>
    <property type="match status" value="1"/>
</dbReference>
<dbReference type="InterPro" id="IPR013078">
    <property type="entry name" value="His_Pase_superF_clade-1"/>
</dbReference>
<dbReference type="InterPro" id="IPR051710">
    <property type="entry name" value="Phosphatase_SH3-domain"/>
</dbReference>
<reference evidence="1" key="1">
    <citation type="submission" date="2022-01" db="EMBL/GenBank/DDBJ databases">
        <title>Genome Sequence Resource for Two Populations of Ditylenchus destructor, the Migratory Endoparasitic Phytonematode.</title>
        <authorList>
            <person name="Zhang H."/>
            <person name="Lin R."/>
            <person name="Xie B."/>
        </authorList>
    </citation>
    <scope>NUCLEOTIDE SEQUENCE</scope>
    <source>
        <strain evidence="1">BazhouSP</strain>
    </source>
</reference>
<evidence type="ECO:0000313" key="2">
    <source>
        <dbReference type="Proteomes" id="UP001201812"/>
    </source>
</evidence>
<dbReference type="AlphaFoldDB" id="A0AAD4MZY9"/>
<dbReference type="PANTHER" id="PTHR16469">
    <property type="entry name" value="UBIQUITIN-ASSOCIATED AND SH3 DOMAIN-CONTAINING BA-RELATED"/>
    <property type="match status" value="1"/>
</dbReference>
<dbReference type="PANTHER" id="PTHR16469:SF27">
    <property type="entry name" value="UBIQUITIN-ASSOCIATED AND SH3 DOMAIN-CONTAINING BA-RELATED"/>
    <property type="match status" value="1"/>
</dbReference>
<dbReference type="EMBL" id="JAKKPZ010000044">
    <property type="protein sequence ID" value="KAI1706953.1"/>
    <property type="molecule type" value="Genomic_DNA"/>
</dbReference>
<proteinExistence type="predicted"/>
<protein>
    <submittedName>
        <fullName evidence="1">Histidine phosphatase superfamily (Branch 1) domain-containing protein</fullName>
    </submittedName>
</protein>